<dbReference type="InParanoid" id="A0A0N0PEV6"/>
<keyword evidence="3" id="KW-1185">Reference proteome</keyword>
<name>A0A0N0PEV6_PAPMA</name>
<feature type="region of interest" description="Disordered" evidence="1">
    <location>
        <begin position="38"/>
        <end position="61"/>
    </location>
</feature>
<accession>A0A0N0PEV6</accession>
<evidence type="ECO:0000313" key="2">
    <source>
        <dbReference type="EMBL" id="KPJ20491.1"/>
    </source>
</evidence>
<reference evidence="2 3" key="1">
    <citation type="journal article" date="2015" name="Nat. Commun.">
        <title>Outbred genome sequencing and CRISPR/Cas9 gene editing in butterflies.</title>
        <authorList>
            <person name="Li X."/>
            <person name="Fan D."/>
            <person name="Zhang W."/>
            <person name="Liu G."/>
            <person name="Zhang L."/>
            <person name="Zhao L."/>
            <person name="Fang X."/>
            <person name="Chen L."/>
            <person name="Dong Y."/>
            <person name="Chen Y."/>
            <person name="Ding Y."/>
            <person name="Zhao R."/>
            <person name="Feng M."/>
            <person name="Zhu Y."/>
            <person name="Feng Y."/>
            <person name="Jiang X."/>
            <person name="Zhu D."/>
            <person name="Xiang H."/>
            <person name="Feng X."/>
            <person name="Li S."/>
            <person name="Wang J."/>
            <person name="Zhang G."/>
            <person name="Kronforst M.R."/>
            <person name="Wang W."/>
        </authorList>
    </citation>
    <scope>NUCLEOTIDE SEQUENCE [LARGE SCALE GENOMIC DNA]</scope>
    <source>
        <strain evidence="2">Ya'a_city_454_Pm</strain>
        <tissue evidence="2">Whole body</tissue>
    </source>
</reference>
<evidence type="ECO:0000256" key="1">
    <source>
        <dbReference type="SAM" id="MobiDB-lite"/>
    </source>
</evidence>
<organism evidence="2 3">
    <name type="scientific">Papilio machaon</name>
    <name type="common">Old World swallowtail butterfly</name>
    <dbReference type="NCBI Taxonomy" id="76193"/>
    <lineage>
        <taxon>Eukaryota</taxon>
        <taxon>Metazoa</taxon>
        <taxon>Ecdysozoa</taxon>
        <taxon>Arthropoda</taxon>
        <taxon>Hexapoda</taxon>
        <taxon>Insecta</taxon>
        <taxon>Pterygota</taxon>
        <taxon>Neoptera</taxon>
        <taxon>Endopterygota</taxon>
        <taxon>Lepidoptera</taxon>
        <taxon>Glossata</taxon>
        <taxon>Ditrysia</taxon>
        <taxon>Papilionoidea</taxon>
        <taxon>Papilionidae</taxon>
        <taxon>Papilioninae</taxon>
        <taxon>Papilio</taxon>
    </lineage>
</organism>
<dbReference type="EMBL" id="KQ459670">
    <property type="protein sequence ID" value="KPJ20491.1"/>
    <property type="molecule type" value="Genomic_DNA"/>
</dbReference>
<evidence type="ECO:0000313" key="3">
    <source>
        <dbReference type="Proteomes" id="UP000053240"/>
    </source>
</evidence>
<gene>
    <name evidence="2" type="ORF">RR48_02027</name>
</gene>
<dbReference type="AlphaFoldDB" id="A0A0N0PEV6"/>
<sequence length="61" mass="6166">MACDPASQRVIPVAQHHSLGPRAPVLIKTGAKRWVSINPGGTSGGGGDSEPALHGVVLRSA</sequence>
<proteinExistence type="predicted"/>
<dbReference type="Proteomes" id="UP000053240">
    <property type="component" value="Unassembled WGS sequence"/>
</dbReference>
<protein>
    <submittedName>
        <fullName evidence="2">Uncharacterized protein</fullName>
    </submittedName>
</protein>